<evidence type="ECO:0000313" key="2">
    <source>
        <dbReference type="Proteomes" id="UP001054945"/>
    </source>
</evidence>
<keyword evidence="2" id="KW-1185">Reference proteome</keyword>
<organism evidence="1 2">
    <name type="scientific">Caerostris extrusa</name>
    <name type="common">Bark spider</name>
    <name type="synonym">Caerostris bankana</name>
    <dbReference type="NCBI Taxonomy" id="172846"/>
    <lineage>
        <taxon>Eukaryota</taxon>
        <taxon>Metazoa</taxon>
        <taxon>Ecdysozoa</taxon>
        <taxon>Arthropoda</taxon>
        <taxon>Chelicerata</taxon>
        <taxon>Arachnida</taxon>
        <taxon>Araneae</taxon>
        <taxon>Araneomorphae</taxon>
        <taxon>Entelegynae</taxon>
        <taxon>Araneoidea</taxon>
        <taxon>Araneidae</taxon>
        <taxon>Caerostris</taxon>
    </lineage>
</organism>
<comment type="caution">
    <text evidence="1">The sequence shown here is derived from an EMBL/GenBank/DDBJ whole genome shotgun (WGS) entry which is preliminary data.</text>
</comment>
<proteinExistence type="predicted"/>
<reference evidence="1 2" key="1">
    <citation type="submission" date="2021-06" db="EMBL/GenBank/DDBJ databases">
        <title>Caerostris extrusa draft genome.</title>
        <authorList>
            <person name="Kono N."/>
            <person name="Arakawa K."/>
        </authorList>
    </citation>
    <scope>NUCLEOTIDE SEQUENCE [LARGE SCALE GENOMIC DNA]</scope>
</reference>
<protein>
    <submittedName>
        <fullName evidence="1">Protein SCAI</fullName>
    </submittedName>
</protein>
<name>A0AAV4QFY2_CAEEX</name>
<evidence type="ECO:0000313" key="1">
    <source>
        <dbReference type="EMBL" id="GIY08978.1"/>
    </source>
</evidence>
<dbReference type="Proteomes" id="UP001054945">
    <property type="component" value="Unassembled WGS sequence"/>
</dbReference>
<accession>A0AAV4QFY2</accession>
<dbReference type="EMBL" id="BPLR01006323">
    <property type="protein sequence ID" value="GIY08978.1"/>
    <property type="molecule type" value="Genomic_DNA"/>
</dbReference>
<sequence>MHKSSSNLTYRFSSVDLTKRSNSHLEDISQHATRRMAIMNEAEEQERKIVHEFCHLLEKSKQLFNGLRDLLNMATNSGKRILAAHLMSILNFGSFNNSIGKY</sequence>
<gene>
    <name evidence="1" type="primary">Scai</name>
    <name evidence="1" type="ORF">CEXT_351921</name>
</gene>
<dbReference type="AlphaFoldDB" id="A0AAV4QFY2"/>